<dbReference type="PANTHER" id="PTHR34501:SF9">
    <property type="entry name" value="MAJOR OUTER MEMBRANE PROTEIN P.IA"/>
    <property type="match status" value="1"/>
</dbReference>
<evidence type="ECO:0000313" key="15">
    <source>
        <dbReference type="Proteomes" id="UP001168167"/>
    </source>
</evidence>
<keyword evidence="5" id="KW-0812">Transmembrane</keyword>
<dbReference type="InterPro" id="IPR023614">
    <property type="entry name" value="Porin_dom_sf"/>
</dbReference>
<feature type="region of interest" description="Disordered" evidence="11">
    <location>
        <begin position="50"/>
        <end position="69"/>
    </location>
</feature>
<dbReference type="SUPFAM" id="SSF56935">
    <property type="entry name" value="Porins"/>
    <property type="match status" value="1"/>
</dbReference>
<keyword evidence="15" id="KW-1185">Reference proteome</keyword>
<evidence type="ECO:0000256" key="12">
    <source>
        <dbReference type="SAM" id="SignalP"/>
    </source>
</evidence>
<reference evidence="14" key="1">
    <citation type="submission" date="2022-08" db="EMBL/GenBank/DDBJ databases">
        <authorList>
            <person name="Dzunkova M."/>
            <person name="La Clair J."/>
            <person name="Tyml T."/>
            <person name="Doud D."/>
            <person name="Schulz F."/>
            <person name="Piquer S."/>
            <person name="Porcel Sanchis D."/>
            <person name="Osborn A."/>
            <person name="Robinson D."/>
            <person name="Louie K.B."/>
            <person name="Bowen B.P."/>
            <person name="Bowers R."/>
            <person name="Lee J."/>
            <person name="Arnau Llombart V."/>
            <person name="Diaz Villanueva W."/>
            <person name="Gosliner T."/>
            <person name="Northen T."/>
            <person name="Cheng J.-F."/>
            <person name="Burkart M.D."/>
            <person name="Woyke T."/>
        </authorList>
    </citation>
    <scope>NUCLEOTIDE SEQUENCE</scope>
    <source>
        <strain evidence="14">Df01</strain>
    </source>
</reference>
<evidence type="ECO:0000256" key="2">
    <source>
        <dbReference type="ARBA" id="ARBA00011233"/>
    </source>
</evidence>
<feature type="chain" id="PRO_5045054757" evidence="12">
    <location>
        <begin position="22"/>
        <end position="396"/>
    </location>
</feature>
<comment type="subcellular location">
    <subcellularLocation>
        <location evidence="1">Cell outer membrane</location>
        <topology evidence="1">Multi-pass membrane protein</topology>
    </subcellularLocation>
</comment>
<dbReference type="PANTHER" id="PTHR34501">
    <property type="entry name" value="PROTEIN YDDL-RELATED"/>
    <property type="match status" value="1"/>
</dbReference>
<evidence type="ECO:0000259" key="13">
    <source>
        <dbReference type="Pfam" id="PF13609"/>
    </source>
</evidence>
<keyword evidence="3" id="KW-0813">Transport</keyword>
<sequence length="396" mass="42691">MKKKAIALAIASAMVAPNAFAAQDTSGMQYTSASEGFWASLRVRWNSGEKDGESAASKHSAEIQNSGSRFGVRGSNDLGNGLVGFYAYEAGMDAENGGSLETRQLHVGLRGNFGEVRAGSFWAAPYNMVYGSTDVANKQSASLLVGSHVFPGRISRSVQYTTPNLNGFQGAVIASMVNDDRYDADENTVANGENAVDYWALAGSYSISGFTVAGTYNTRADYTNVLLSDPDNDNSPIRALIDQVAAIAEADDDTTHSAQVERGLNNDVDSWALRLAYEQDNWYVTSWYGETNYSDVTYEYKSTTDGVETEVVQAASDPQLFSIAAGVAVDKVNLYAVYDSLENAEGADGAKDHYGTVGVQYNLGSKSRVWIEYASQDLDTDADADDYVNIGLRHDF</sequence>
<name>A0ABT7QLR0_9GAMM</name>
<evidence type="ECO:0000256" key="9">
    <source>
        <dbReference type="ARBA" id="ARBA00023136"/>
    </source>
</evidence>
<evidence type="ECO:0000256" key="7">
    <source>
        <dbReference type="ARBA" id="ARBA00023065"/>
    </source>
</evidence>
<dbReference type="PRINTS" id="PR00182">
    <property type="entry name" value="ECOLNEIPORIN"/>
</dbReference>
<dbReference type="InterPro" id="IPR033900">
    <property type="entry name" value="Gram_neg_porin_domain"/>
</dbReference>
<dbReference type="PRINTS" id="PR00184">
    <property type="entry name" value="NEISSPPORIN"/>
</dbReference>
<evidence type="ECO:0000256" key="5">
    <source>
        <dbReference type="ARBA" id="ARBA00022692"/>
    </source>
</evidence>
<gene>
    <name evidence="14" type="ORF">NQX30_04525</name>
</gene>
<evidence type="ECO:0000256" key="6">
    <source>
        <dbReference type="ARBA" id="ARBA00022729"/>
    </source>
</evidence>
<proteinExistence type="predicted"/>
<accession>A0ABT7QLR0</accession>
<dbReference type="Pfam" id="PF13609">
    <property type="entry name" value="Porin_4"/>
    <property type="match status" value="1"/>
</dbReference>
<dbReference type="InterPro" id="IPR001702">
    <property type="entry name" value="Porin_Gram-ve"/>
</dbReference>
<evidence type="ECO:0000256" key="1">
    <source>
        <dbReference type="ARBA" id="ARBA00004571"/>
    </source>
</evidence>
<evidence type="ECO:0000256" key="4">
    <source>
        <dbReference type="ARBA" id="ARBA00022452"/>
    </source>
</evidence>
<feature type="signal peptide" evidence="12">
    <location>
        <begin position="1"/>
        <end position="21"/>
    </location>
</feature>
<keyword evidence="6 12" id="KW-0732">Signal</keyword>
<evidence type="ECO:0000256" key="8">
    <source>
        <dbReference type="ARBA" id="ARBA00023114"/>
    </source>
</evidence>
<reference evidence="14" key="2">
    <citation type="journal article" date="2023" name="Microbiome">
        <title>Synthase-selected sorting approach identifies a beta-lactone synthase in a nudibranch symbiotic bacterium.</title>
        <authorList>
            <person name="Dzunkova M."/>
            <person name="La Clair J.J."/>
            <person name="Tyml T."/>
            <person name="Doud D."/>
            <person name="Schulz F."/>
            <person name="Piquer-Esteban S."/>
            <person name="Porcel Sanchis D."/>
            <person name="Osborn A."/>
            <person name="Robinson D."/>
            <person name="Louie K.B."/>
            <person name="Bowen B.P."/>
            <person name="Bowers R.M."/>
            <person name="Lee J."/>
            <person name="Arnau V."/>
            <person name="Diaz-Villanueva W."/>
            <person name="Stepanauskas R."/>
            <person name="Gosliner T."/>
            <person name="Date S.V."/>
            <person name="Northen T.R."/>
            <person name="Cheng J.F."/>
            <person name="Burkart M.D."/>
            <person name="Woyke T."/>
        </authorList>
    </citation>
    <scope>NUCLEOTIDE SEQUENCE</scope>
    <source>
        <strain evidence="14">Df01</strain>
    </source>
</reference>
<evidence type="ECO:0000256" key="11">
    <source>
        <dbReference type="SAM" id="MobiDB-lite"/>
    </source>
</evidence>
<comment type="caution">
    <text evidence="14">The sequence shown here is derived from an EMBL/GenBank/DDBJ whole genome shotgun (WGS) entry which is preliminary data.</text>
</comment>
<dbReference type="CDD" id="cd00342">
    <property type="entry name" value="gram_neg_porins"/>
    <property type="match status" value="1"/>
</dbReference>
<comment type="subunit">
    <text evidence="2">Homotrimer.</text>
</comment>
<dbReference type="EMBL" id="JANQAO010000002">
    <property type="protein sequence ID" value="MDM5147635.1"/>
    <property type="molecule type" value="Genomic_DNA"/>
</dbReference>
<evidence type="ECO:0000256" key="3">
    <source>
        <dbReference type="ARBA" id="ARBA00022448"/>
    </source>
</evidence>
<dbReference type="Gene3D" id="2.40.160.10">
    <property type="entry name" value="Porin"/>
    <property type="match status" value="1"/>
</dbReference>
<dbReference type="InterPro" id="IPR002299">
    <property type="entry name" value="Porin_Neis"/>
</dbReference>
<organism evidence="14 15">
    <name type="scientific">Candidatus Doriopsillibacter californiensis</name>
    <dbReference type="NCBI Taxonomy" id="2970740"/>
    <lineage>
        <taxon>Bacteria</taxon>
        <taxon>Pseudomonadati</taxon>
        <taxon>Pseudomonadota</taxon>
        <taxon>Gammaproteobacteria</taxon>
        <taxon>Candidatus Tethybacterales</taxon>
        <taxon>Candidatus Persebacteraceae</taxon>
        <taxon>Candidatus Doriopsillibacter</taxon>
    </lineage>
</organism>
<keyword evidence="4" id="KW-1134">Transmembrane beta strand</keyword>
<dbReference type="InterPro" id="IPR050298">
    <property type="entry name" value="Gram-neg_bact_OMP"/>
</dbReference>
<protein>
    <submittedName>
        <fullName evidence="14">Porin</fullName>
    </submittedName>
</protein>
<dbReference type="Proteomes" id="UP001168167">
    <property type="component" value="Unassembled WGS sequence"/>
</dbReference>
<keyword evidence="10" id="KW-0998">Cell outer membrane</keyword>
<evidence type="ECO:0000256" key="10">
    <source>
        <dbReference type="ARBA" id="ARBA00023237"/>
    </source>
</evidence>
<feature type="domain" description="Porin" evidence="13">
    <location>
        <begin position="11"/>
        <end position="293"/>
    </location>
</feature>
<keyword evidence="8" id="KW-0626">Porin</keyword>
<keyword evidence="9" id="KW-0472">Membrane</keyword>
<evidence type="ECO:0000313" key="14">
    <source>
        <dbReference type="EMBL" id="MDM5147635.1"/>
    </source>
</evidence>
<keyword evidence="7" id="KW-0406">Ion transport</keyword>